<evidence type="ECO:0000313" key="2">
    <source>
        <dbReference type="Proteomes" id="UP000006322"/>
    </source>
</evidence>
<name>K6ZRH8_9ALTE</name>
<evidence type="ECO:0000313" key="1">
    <source>
        <dbReference type="EMBL" id="GAC31458.1"/>
    </source>
</evidence>
<dbReference type="SUPFAM" id="SSF56784">
    <property type="entry name" value="HAD-like"/>
    <property type="match status" value="1"/>
</dbReference>
<evidence type="ECO:0008006" key="3">
    <source>
        <dbReference type="Google" id="ProtNLM"/>
    </source>
</evidence>
<reference evidence="2" key="1">
    <citation type="journal article" date="2014" name="Environ. Microbiol.">
        <title>Comparative genomics of the marine bacterial genus Glaciecola reveals the high degree of genomic diversity and genomic characteristic for cold adaptation.</title>
        <authorList>
            <person name="Qin Q.L."/>
            <person name="Xie B.B."/>
            <person name="Yu Y."/>
            <person name="Shu Y.L."/>
            <person name="Rong J.C."/>
            <person name="Zhang Y.J."/>
            <person name="Zhao D.L."/>
            <person name="Chen X.L."/>
            <person name="Zhang X.Y."/>
            <person name="Chen B."/>
            <person name="Zhou B.C."/>
            <person name="Zhang Y.Z."/>
        </authorList>
    </citation>
    <scope>NUCLEOTIDE SEQUENCE [LARGE SCALE GENOMIC DNA]</scope>
    <source>
        <strain evidence="2">LMG 21857</strain>
    </source>
</reference>
<dbReference type="PANTHER" id="PTHR47478">
    <property type="match status" value="1"/>
</dbReference>
<keyword evidence="2" id="KW-1185">Reference proteome</keyword>
<dbReference type="Proteomes" id="UP000006322">
    <property type="component" value="Unassembled WGS sequence"/>
</dbReference>
<dbReference type="PANTHER" id="PTHR47478:SF1">
    <property type="entry name" value="PYRIMIDINE 5'-NUCLEOTIDASE YJJG"/>
    <property type="match status" value="1"/>
</dbReference>
<dbReference type="STRING" id="1129793.GPLA_0541"/>
<dbReference type="Pfam" id="PF00702">
    <property type="entry name" value="Hydrolase"/>
    <property type="match status" value="1"/>
</dbReference>
<dbReference type="InterPro" id="IPR036412">
    <property type="entry name" value="HAD-like_sf"/>
</dbReference>
<dbReference type="AlphaFoldDB" id="K6ZRH8"/>
<accession>K6ZRH8</accession>
<proteinExistence type="predicted"/>
<gene>
    <name evidence="1" type="ORF">GPLA_0541</name>
</gene>
<dbReference type="EMBL" id="BAER01000017">
    <property type="protein sequence ID" value="GAC31458.1"/>
    <property type="molecule type" value="Genomic_DNA"/>
</dbReference>
<dbReference type="Gene3D" id="3.40.50.1000">
    <property type="entry name" value="HAD superfamily/HAD-like"/>
    <property type="match status" value="1"/>
</dbReference>
<comment type="caution">
    <text evidence="1">The sequence shown here is derived from an EMBL/GenBank/DDBJ whole genome shotgun (WGS) entry which is preliminary data.</text>
</comment>
<protein>
    <recommendedName>
        <fullName evidence="3">Hydrolase</fullName>
    </recommendedName>
</protein>
<organism evidence="1 2">
    <name type="scientific">Paraglaciecola polaris LMG 21857</name>
    <dbReference type="NCBI Taxonomy" id="1129793"/>
    <lineage>
        <taxon>Bacteria</taxon>
        <taxon>Pseudomonadati</taxon>
        <taxon>Pseudomonadota</taxon>
        <taxon>Gammaproteobacteria</taxon>
        <taxon>Alteromonadales</taxon>
        <taxon>Alteromonadaceae</taxon>
        <taxon>Paraglaciecola</taxon>
    </lineage>
</organism>
<dbReference type="InterPro" id="IPR023214">
    <property type="entry name" value="HAD_sf"/>
</dbReference>
<dbReference type="InterPro" id="IPR052550">
    <property type="entry name" value="Pyrimidine_5'-ntase_YjjG"/>
</dbReference>
<sequence>MKKTYLFDWGDTLMVDFPGSHGKMFLWETLECVEGAKSTLSTLSQSNTIYIATGAVDSREHEIKSAFDRVGLSEYISGYFCHANIGLHKTSAAFYDAISQRLQIPKSQIFMVGDTFDKDICPALTSGINAIWYNPSNLPQPELELSKGQSFRLIHSLYQLCE</sequence>
<dbReference type="RefSeq" id="WP_007103264.1">
    <property type="nucleotide sequence ID" value="NZ_BAER01000017.1"/>
</dbReference>